<organism evidence="2 3">
    <name type="scientific">Dendrothele bispora (strain CBS 962.96)</name>
    <dbReference type="NCBI Taxonomy" id="1314807"/>
    <lineage>
        <taxon>Eukaryota</taxon>
        <taxon>Fungi</taxon>
        <taxon>Dikarya</taxon>
        <taxon>Basidiomycota</taxon>
        <taxon>Agaricomycotina</taxon>
        <taxon>Agaricomycetes</taxon>
        <taxon>Agaricomycetidae</taxon>
        <taxon>Agaricales</taxon>
        <taxon>Agaricales incertae sedis</taxon>
        <taxon>Dendrothele</taxon>
    </lineage>
</organism>
<evidence type="ECO:0000256" key="1">
    <source>
        <dbReference type="SAM" id="Phobius"/>
    </source>
</evidence>
<dbReference type="OrthoDB" id="3226582at2759"/>
<protein>
    <submittedName>
        <fullName evidence="2">Uncharacterized protein</fullName>
    </submittedName>
</protein>
<reference evidence="2 3" key="1">
    <citation type="journal article" date="2019" name="Nat. Ecol. Evol.">
        <title>Megaphylogeny resolves global patterns of mushroom evolution.</title>
        <authorList>
            <person name="Varga T."/>
            <person name="Krizsan K."/>
            <person name="Foldi C."/>
            <person name="Dima B."/>
            <person name="Sanchez-Garcia M."/>
            <person name="Sanchez-Ramirez S."/>
            <person name="Szollosi G.J."/>
            <person name="Szarkandi J.G."/>
            <person name="Papp V."/>
            <person name="Albert L."/>
            <person name="Andreopoulos W."/>
            <person name="Angelini C."/>
            <person name="Antonin V."/>
            <person name="Barry K.W."/>
            <person name="Bougher N.L."/>
            <person name="Buchanan P."/>
            <person name="Buyck B."/>
            <person name="Bense V."/>
            <person name="Catcheside P."/>
            <person name="Chovatia M."/>
            <person name="Cooper J."/>
            <person name="Damon W."/>
            <person name="Desjardin D."/>
            <person name="Finy P."/>
            <person name="Geml J."/>
            <person name="Haridas S."/>
            <person name="Hughes K."/>
            <person name="Justo A."/>
            <person name="Karasinski D."/>
            <person name="Kautmanova I."/>
            <person name="Kiss B."/>
            <person name="Kocsube S."/>
            <person name="Kotiranta H."/>
            <person name="LaButti K.M."/>
            <person name="Lechner B.E."/>
            <person name="Liimatainen K."/>
            <person name="Lipzen A."/>
            <person name="Lukacs Z."/>
            <person name="Mihaltcheva S."/>
            <person name="Morgado L.N."/>
            <person name="Niskanen T."/>
            <person name="Noordeloos M.E."/>
            <person name="Ohm R.A."/>
            <person name="Ortiz-Santana B."/>
            <person name="Ovrebo C."/>
            <person name="Racz N."/>
            <person name="Riley R."/>
            <person name="Savchenko A."/>
            <person name="Shiryaev A."/>
            <person name="Soop K."/>
            <person name="Spirin V."/>
            <person name="Szebenyi C."/>
            <person name="Tomsovsky M."/>
            <person name="Tulloss R.E."/>
            <person name="Uehling J."/>
            <person name="Grigoriev I.V."/>
            <person name="Vagvolgyi C."/>
            <person name="Papp T."/>
            <person name="Martin F.M."/>
            <person name="Miettinen O."/>
            <person name="Hibbett D.S."/>
            <person name="Nagy L.G."/>
        </authorList>
    </citation>
    <scope>NUCLEOTIDE SEQUENCE [LARGE SCALE GENOMIC DNA]</scope>
    <source>
        <strain evidence="2 3">CBS 962.96</strain>
    </source>
</reference>
<accession>A0A4S8LX46</accession>
<feature type="transmembrane region" description="Helical" evidence="1">
    <location>
        <begin position="52"/>
        <end position="72"/>
    </location>
</feature>
<feature type="transmembrane region" description="Helical" evidence="1">
    <location>
        <begin position="145"/>
        <end position="166"/>
    </location>
</feature>
<evidence type="ECO:0000313" key="2">
    <source>
        <dbReference type="EMBL" id="THU94001.1"/>
    </source>
</evidence>
<evidence type="ECO:0000313" key="3">
    <source>
        <dbReference type="Proteomes" id="UP000297245"/>
    </source>
</evidence>
<sequence>MSFAMADKDISAMVYLSSGFSMFLYGIYTVLFAICVYMVIHRKGCVKKMHLVALNALFITGTLGFIFSPIETISTLESYRSNSQIWGGNRKIIVFPIIISTINNGLALVRLGTMAAEDQTSNRFMINSNLERADTLSQGILKSFLVVNFFTNLLIPLMIVFLNLTFLELDVSGGLDTKPQNVLD</sequence>
<dbReference type="Proteomes" id="UP000297245">
    <property type="component" value="Unassembled WGS sequence"/>
</dbReference>
<keyword evidence="3" id="KW-1185">Reference proteome</keyword>
<gene>
    <name evidence="2" type="ORF">K435DRAFT_799264</name>
</gene>
<name>A0A4S8LX46_DENBC</name>
<keyword evidence="1" id="KW-0472">Membrane</keyword>
<keyword evidence="1" id="KW-0812">Transmembrane</keyword>
<feature type="transmembrane region" description="Helical" evidence="1">
    <location>
        <begin position="92"/>
        <end position="113"/>
    </location>
</feature>
<dbReference type="EMBL" id="ML179234">
    <property type="protein sequence ID" value="THU94001.1"/>
    <property type="molecule type" value="Genomic_DNA"/>
</dbReference>
<keyword evidence="1" id="KW-1133">Transmembrane helix</keyword>
<dbReference type="AlphaFoldDB" id="A0A4S8LX46"/>
<proteinExistence type="predicted"/>
<feature type="transmembrane region" description="Helical" evidence="1">
    <location>
        <begin position="20"/>
        <end position="40"/>
    </location>
</feature>